<reference evidence="1 2" key="1">
    <citation type="submission" date="2019-06" db="EMBL/GenBank/DDBJ databases">
        <title>Complete genome of Dickeya zeae PL65.</title>
        <authorList>
            <person name="Boluk G."/>
            <person name="Arif M."/>
        </authorList>
    </citation>
    <scope>NUCLEOTIDE SEQUENCE [LARGE SCALE GENOMIC DNA]</scope>
    <source>
        <strain evidence="1 2">PL65</strain>
    </source>
</reference>
<dbReference type="Proteomes" id="UP000824976">
    <property type="component" value="Chromosome"/>
</dbReference>
<name>A0ABX8VWS8_9GAMM</name>
<protein>
    <submittedName>
        <fullName evidence="1">Uncharacterized protein</fullName>
    </submittedName>
</protein>
<evidence type="ECO:0000313" key="1">
    <source>
        <dbReference type="EMBL" id="QYM90833.1"/>
    </source>
</evidence>
<dbReference type="RefSeq" id="WP_220177734.1">
    <property type="nucleotide sequence ID" value="NZ_CP040817.1"/>
</dbReference>
<gene>
    <name evidence="1" type="ORF">FGI21_02635</name>
</gene>
<proteinExistence type="predicted"/>
<accession>A0ABX8VWS8</accession>
<sequence>MKYNDFFVSGEDQFSIGVEEESGKCYISIPFSNHGVDYDEYFEINKEEFDKYLNNFRYALEFAELCRKGKNDHLIIKWKYN</sequence>
<evidence type="ECO:0000313" key="2">
    <source>
        <dbReference type="Proteomes" id="UP000824976"/>
    </source>
</evidence>
<dbReference type="EMBL" id="CP040817">
    <property type="protein sequence ID" value="QYM90833.1"/>
    <property type="molecule type" value="Genomic_DNA"/>
</dbReference>
<keyword evidence="2" id="KW-1185">Reference proteome</keyword>
<organism evidence="1 2">
    <name type="scientific">Dickeya zeae</name>
    <dbReference type="NCBI Taxonomy" id="204042"/>
    <lineage>
        <taxon>Bacteria</taxon>
        <taxon>Pseudomonadati</taxon>
        <taxon>Pseudomonadota</taxon>
        <taxon>Gammaproteobacteria</taxon>
        <taxon>Enterobacterales</taxon>
        <taxon>Pectobacteriaceae</taxon>
        <taxon>Dickeya</taxon>
    </lineage>
</organism>